<dbReference type="EMBL" id="PVWK01000031">
    <property type="protein sequence ID" value="PSB31829.1"/>
    <property type="molecule type" value="Genomic_DNA"/>
</dbReference>
<sequence>MPRNKNEISSVFLKGKTFERSPGKALKSSFLKCLAFIQDDGSYLSAIRHQLFDFGKLNA</sequence>
<reference evidence="2" key="1">
    <citation type="submission" date="2018-02" db="EMBL/GenBank/DDBJ databases">
        <authorList>
            <person name="Moore K."/>
            <person name="Momper L."/>
        </authorList>
    </citation>
    <scope>NUCLEOTIDE SEQUENCE [LARGE SCALE GENOMIC DNA]</scope>
    <source>
        <strain evidence="2">ULC18</strain>
    </source>
</reference>
<accession>A0A2T1EGH0</accession>
<evidence type="ECO:0000313" key="1">
    <source>
        <dbReference type="EMBL" id="PSB31829.1"/>
    </source>
</evidence>
<comment type="caution">
    <text evidence="1">The sequence shown here is derived from an EMBL/GenBank/DDBJ whole genome shotgun (WGS) entry which is preliminary data.</text>
</comment>
<dbReference type="Proteomes" id="UP000239576">
    <property type="component" value="Unassembled WGS sequence"/>
</dbReference>
<proteinExistence type="predicted"/>
<dbReference type="AlphaFoldDB" id="A0A2T1EGH0"/>
<keyword evidence="2" id="KW-1185">Reference proteome</keyword>
<name>A0A2T1EGH0_9CYAN</name>
<organism evidence="1 2">
    <name type="scientific">Stenomitos frigidus ULC18</name>
    <dbReference type="NCBI Taxonomy" id="2107698"/>
    <lineage>
        <taxon>Bacteria</taxon>
        <taxon>Bacillati</taxon>
        <taxon>Cyanobacteriota</taxon>
        <taxon>Cyanophyceae</taxon>
        <taxon>Leptolyngbyales</taxon>
        <taxon>Leptolyngbyaceae</taxon>
        <taxon>Stenomitos</taxon>
    </lineage>
</organism>
<gene>
    <name evidence="1" type="ORF">C7B82_06290</name>
</gene>
<evidence type="ECO:0000313" key="2">
    <source>
        <dbReference type="Proteomes" id="UP000239576"/>
    </source>
</evidence>
<protein>
    <submittedName>
        <fullName evidence="1">Uncharacterized protein</fullName>
    </submittedName>
</protein>
<reference evidence="1 2" key="2">
    <citation type="submission" date="2018-03" db="EMBL/GenBank/DDBJ databases">
        <title>The ancient ancestry and fast evolution of plastids.</title>
        <authorList>
            <person name="Moore K.R."/>
            <person name="Magnabosco C."/>
            <person name="Momper L."/>
            <person name="Gold D.A."/>
            <person name="Bosak T."/>
            <person name="Fournier G.P."/>
        </authorList>
    </citation>
    <scope>NUCLEOTIDE SEQUENCE [LARGE SCALE GENOMIC DNA]</scope>
    <source>
        <strain evidence="1 2">ULC18</strain>
    </source>
</reference>